<dbReference type="EMBL" id="JBBNAF010000009">
    <property type="protein sequence ID" value="KAK9114848.1"/>
    <property type="molecule type" value="Genomic_DNA"/>
</dbReference>
<keyword evidence="1" id="KW-0732">Signal</keyword>
<proteinExistence type="predicted"/>
<dbReference type="AlphaFoldDB" id="A0AAP0NPX6"/>
<evidence type="ECO:0000256" key="1">
    <source>
        <dbReference type="SAM" id="SignalP"/>
    </source>
</evidence>
<name>A0AAP0NPX6_9MAGN</name>
<dbReference type="Proteomes" id="UP001420932">
    <property type="component" value="Unassembled WGS sequence"/>
</dbReference>
<feature type="signal peptide" evidence="1">
    <location>
        <begin position="1"/>
        <end position="19"/>
    </location>
</feature>
<accession>A0AAP0NPX6</accession>
<organism evidence="2 3">
    <name type="scientific">Stephania yunnanensis</name>
    <dbReference type="NCBI Taxonomy" id="152371"/>
    <lineage>
        <taxon>Eukaryota</taxon>
        <taxon>Viridiplantae</taxon>
        <taxon>Streptophyta</taxon>
        <taxon>Embryophyta</taxon>
        <taxon>Tracheophyta</taxon>
        <taxon>Spermatophyta</taxon>
        <taxon>Magnoliopsida</taxon>
        <taxon>Ranunculales</taxon>
        <taxon>Menispermaceae</taxon>
        <taxon>Menispermoideae</taxon>
        <taxon>Cissampelideae</taxon>
        <taxon>Stephania</taxon>
    </lineage>
</organism>
<reference evidence="2 3" key="1">
    <citation type="submission" date="2024-01" db="EMBL/GenBank/DDBJ databases">
        <title>Genome assemblies of Stephania.</title>
        <authorList>
            <person name="Yang L."/>
        </authorList>
    </citation>
    <scope>NUCLEOTIDE SEQUENCE [LARGE SCALE GENOMIC DNA]</scope>
    <source>
        <strain evidence="2">YNDBR</strain>
        <tissue evidence="2">Leaf</tissue>
    </source>
</reference>
<evidence type="ECO:0000313" key="2">
    <source>
        <dbReference type="EMBL" id="KAK9114848.1"/>
    </source>
</evidence>
<comment type="caution">
    <text evidence="2">The sequence shown here is derived from an EMBL/GenBank/DDBJ whole genome shotgun (WGS) entry which is preliminary data.</text>
</comment>
<sequence length="78" mass="9141">MVLTLIVTSSMTLTLHVTCNHLQCTPTLPCIVYVACDVLYDLWCMYTLYTLYKYNYHYHQMTYIKGVNSIVIHTPMLE</sequence>
<keyword evidence="3" id="KW-1185">Reference proteome</keyword>
<gene>
    <name evidence="2" type="ORF">Syun_021645</name>
</gene>
<protein>
    <recommendedName>
        <fullName evidence="4">Secreted protein</fullName>
    </recommendedName>
</protein>
<feature type="chain" id="PRO_5042814711" description="Secreted protein" evidence="1">
    <location>
        <begin position="20"/>
        <end position="78"/>
    </location>
</feature>
<evidence type="ECO:0008006" key="4">
    <source>
        <dbReference type="Google" id="ProtNLM"/>
    </source>
</evidence>
<evidence type="ECO:0000313" key="3">
    <source>
        <dbReference type="Proteomes" id="UP001420932"/>
    </source>
</evidence>